<dbReference type="GO" id="GO:0009245">
    <property type="term" value="P:lipid A biosynthetic process"/>
    <property type="evidence" value="ECO:0007669"/>
    <property type="project" value="UniProtKB-KW"/>
</dbReference>
<keyword evidence="2" id="KW-0444">Lipid biosynthesis</keyword>
<organism evidence="8 9">
    <name type="scientific">Nepenthes gracilis</name>
    <name type="common">Slender pitcher plant</name>
    <dbReference type="NCBI Taxonomy" id="150966"/>
    <lineage>
        <taxon>Eukaryota</taxon>
        <taxon>Viridiplantae</taxon>
        <taxon>Streptophyta</taxon>
        <taxon>Embryophyta</taxon>
        <taxon>Tracheophyta</taxon>
        <taxon>Spermatophyta</taxon>
        <taxon>Magnoliopsida</taxon>
        <taxon>eudicotyledons</taxon>
        <taxon>Gunneridae</taxon>
        <taxon>Pentapetalae</taxon>
        <taxon>Caryophyllales</taxon>
        <taxon>Nepenthaceae</taxon>
        <taxon>Nepenthes</taxon>
    </lineage>
</organism>
<keyword evidence="5" id="KW-0808">Transferase</keyword>
<dbReference type="EC" id="2.4.1.182" evidence="1"/>
<proteinExistence type="predicted"/>
<evidence type="ECO:0000313" key="8">
    <source>
        <dbReference type="EMBL" id="GMH12023.1"/>
    </source>
</evidence>
<accession>A0AAD3SIX0</accession>
<evidence type="ECO:0000256" key="5">
    <source>
        <dbReference type="ARBA" id="ARBA00022679"/>
    </source>
</evidence>
<evidence type="ECO:0000256" key="1">
    <source>
        <dbReference type="ARBA" id="ARBA00012687"/>
    </source>
</evidence>
<evidence type="ECO:0000256" key="7">
    <source>
        <dbReference type="ARBA" id="ARBA00048975"/>
    </source>
</evidence>
<dbReference type="PANTHER" id="PTHR30372">
    <property type="entry name" value="LIPID-A-DISACCHARIDE SYNTHASE"/>
    <property type="match status" value="1"/>
</dbReference>
<protein>
    <recommendedName>
        <fullName evidence="1">lipid-A-disaccharide synthase</fullName>
        <ecNumber evidence="1">2.4.1.182</ecNumber>
    </recommendedName>
</protein>
<evidence type="ECO:0000256" key="2">
    <source>
        <dbReference type="ARBA" id="ARBA00022516"/>
    </source>
</evidence>
<evidence type="ECO:0000256" key="4">
    <source>
        <dbReference type="ARBA" id="ARBA00022676"/>
    </source>
</evidence>
<reference evidence="8" key="1">
    <citation type="submission" date="2023-05" db="EMBL/GenBank/DDBJ databases">
        <title>Nepenthes gracilis genome sequencing.</title>
        <authorList>
            <person name="Fukushima K."/>
        </authorList>
    </citation>
    <scope>NUCLEOTIDE SEQUENCE</scope>
    <source>
        <strain evidence="8">SING2019-196</strain>
    </source>
</reference>
<comment type="caution">
    <text evidence="8">The sequence shown here is derived from an EMBL/GenBank/DDBJ whole genome shotgun (WGS) entry which is preliminary data.</text>
</comment>
<evidence type="ECO:0000313" key="9">
    <source>
        <dbReference type="Proteomes" id="UP001279734"/>
    </source>
</evidence>
<dbReference type="SUPFAM" id="SSF53756">
    <property type="entry name" value="UDP-Glycosyltransferase/glycogen phosphorylase"/>
    <property type="match status" value="1"/>
</dbReference>
<name>A0AAD3SIX0_NEPGR</name>
<dbReference type="AlphaFoldDB" id="A0AAD3SIX0"/>
<gene>
    <name evidence="8" type="ORF">Nepgr_013864</name>
</gene>
<dbReference type="PANTHER" id="PTHR30372:SF4">
    <property type="entry name" value="LIPID-A-DISACCHARIDE SYNTHASE, MITOCHONDRIAL-RELATED"/>
    <property type="match status" value="1"/>
</dbReference>
<dbReference type="GO" id="GO:0008915">
    <property type="term" value="F:lipid-A-disaccharide synthase activity"/>
    <property type="evidence" value="ECO:0007669"/>
    <property type="project" value="UniProtKB-EC"/>
</dbReference>
<dbReference type="GO" id="GO:0016020">
    <property type="term" value="C:membrane"/>
    <property type="evidence" value="ECO:0007669"/>
    <property type="project" value="GOC"/>
</dbReference>
<keyword evidence="4" id="KW-0328">Glycosyltransferase</keyword>
<dbReference type="EMBL" id="BSYO01000011">
    <property type="protein sequence ID" value="GMH12023.1"/>
    <property type="molecule type" value="Genomic_DNA"/>
</dbReference>
<keyword evidence="9" id="KW-1185">Reference proteome</keyword>
<keyword evidence="6" id="KW-0443">Lipid metabolism</keyword>
<evidence type="ECO:0000256" key="3">
    <source>
        <dbReference type="ARBA" id="ARBA00022556"/>
    </source>
</evidence>
<sequence length="235" mass="26162">MPVEWKFLSARKMIYTSSVVRNIWLSGPLKRFLSISSRALIDIAAKDDELRVFIVSGEVSGDTIGARLMASLKKISPLPVRFAGIGGFVMSQHGLKSLFLMEDIAVMGIWELLPHLNKIRVKLKQTIEAALLFKPHVVVTVDSKGFSFRLLKRLKARYSQQGLDCPAHFHYVAPSFWAWKGGEAKLKGLSCFVDHLFCILPFEGEICKSNGVGATFVGHPVLEDALELNFGKQLC</sequence>
<evidence type="ECO:0000256" key="6">
    <source>
        <dbReference type="ARBA" id="ARBA00023098"/>
    </source>
</evidence>
<keyword evidence="3" id="KW-0441">Lipid A biosynthesis</keyword>
<dbReference type="Proteomes" id="UP001279734">
    <property type="component" value="Unassembled WGS sequence"/>
</dbReference>
<dbReference type="InterPro" id="IPR003835">
    <property type="entry name" value="Glyco_trans_19"/>
</dbReference>
<comment type="catalytic activity">
    <reaction evidence="7">
        <text>a lipid X + a UDP-2-N,3-O-bis[(3R)-3-hydroxyacyl]-alpha-D-glucosamine = a lipid A disaccharide + UDP + H(+)</text>
        <dbReference type="Rhea" id="RHEA:67828"/>
        <dbReference type="ChEBI" id="CHEBI:15378"/>
        <dbReference type="ChEBI" id="CHEBI:58223"/>
        <dbReference type="ChEBI" id="CHEBI:137748"/>
        <dbReference type="ChEBI" id="CHEBI:176338"/>
        <dbReference type="ChEBI" id="CHEBI:176343"/>
        <dbReference type="EC" id="2.4.1.182"/>
    </reaction>
</comment>
<dbReference type="GO" id="GO:0005543">
    <property type="term" value="F:phospholipid binding"/>
    <property type="evidence" value="ECO:0007669"/>
    <property type="project" value="TreeGrafter"/>
</dbReference>
<dbReference type="Pfam" id="PF02684">
    <property type="entry name" value="LpxB"/>
    <property type="match status" value="1"/>
</dbReference>